<evidence type="ECO:0000256" key="5">
    <source>
        <dbReference type="ARBA" id="ARBA00022490"/>
    </source>
</evidence>
<protein>
    <recommendedName>
        <fullName evidence="4">Centrosomal protein kizuna</fullName>
    </recommendedName>
    <alternativeName>
        <fullName evidence="9">Polo-like kinase 1 substrate 1</fullName>
    </alternativeName>
</protein>
<evidence type="ECO:0000256" key="7">
    <source>
        <dbReference type="ARBA" id="ARBA00023273"/>
    </source>
</evidence>
<dbReference type="RefSeq" id="XP_017692901.1">
    <property type="nucleotide sequence ID" value="XM_017837412.1"/>
</dbReference>
<accession>A0A6J0J3Y0</accession>
<name>A0A6J0J3Y0_9PASS</name>
<evidence type="ECO:0000256" key="6">
    <source>
        <dbReference type="ARBA" id="ARBA00023212"/>
    </source>
</evidence>
<comment type="function">
    <text evidence="8">Centrosomal protein required for establishing a robust mitotic centrosome architecture that can endure the forces that converge on the centrosomes during spindle formation. Required for stabilizing the expanded pericentriolar material around the centriole.</text>
</comment>
<evidence type="ECO:0000256" key="10">
    <source>
        <dbReference type="SAM" id="MobiDB-lite"/>
    </source>
</evidence>
<dbReference type="Proteomes" id="UP000504624">
    <property type="component" value="Unplaced"/>
</dbReference>
<evidence type="ECO:0000256" key="2">
    <source>
        <dbReference type="ARBA" id="ARBA00004300"/>
    </source>
</evidence>
<dbReference type="GO" id="GO:0007051">
    <property type="term" value="P:spindle organization"/>
    <property type="evidence" value="ECO:0007669"/>
    <property type="project" value="InterPro"/>
</dbReference>
<gene>
    <name evidence="12" type="primary">KIZ</name>
</gene>
<dbReference type="GeneID" id="108508554"/>
<feature type="region of interest" description="Disordered" evidence="10">
    <location>
        <begin position="450"/>
        <end position="483"/>
    </location>
</feature>
<dbReference type="AlphaFoldDB" id="A0A6J0J3Y0"/>
<evidence type="ECO:0000256" key="9">
    <source>
        <dbReference type="ARBA" id="ARBA00031153"/>
    </source>
</evidence>
<dbReference type="PANTHER" id="PTHR16299:SF2">
    <property type="entry name" value="CENTROSOMAL PROTEIN KIZUNA"/>
    <property type="match status" value="1"/>
</dbReference>
<keyword evidence="5" id="KW-0963">Cytoplasm</keyword>
<comment type="subcellular location">
    <subcellularLocation>
        <location evidence="1">Cytoplasm</location>
        <location evidence="1">Cytoskeleton</location>
        <location evidence="1">Cilium basal body</location>
    </subcellularLocation>
    <subcellularLocation>
        <location evidence="2">Cytoplasm</location>
        <location evidence="2">Cytoskeleton</location>
        <location evidence="2">Microtubule organizing center</location>
        <location evidence="2">Centrosome</location>
    </subcellularLocation>
</comment>
<reference evidence="12" key="1">
    <citation type="submission" date="2025-08" db="UniProtKB">
        <authorList>
            <consortium name="RefSeq"/>
        </authorList>
    </citation>
    <scope>IDENTIFICATION</scope>
</reference>
<comment type="similarity">
    <text evidence="3">Belongs to the kizuna family.</text>
</comment>
<evidence type="ECO:0000256" key="1">
    <source>
        <dbReference type="ARBA" id="ARBA00004120"/>
    </source>
</evidence>
<feature type="region of interest" description="Disordered" evidence="10">
    <location>
        <begin position="146"/>
        <end position="438"/>
    </location>
</feature>
<evidence type="ECO:0000256" key="3">
    <source>
        <dbReference type="ARBA" id="ARBA00010767"/>
    </source>
</evidence>
<feature type="compositionally biased region" description="Polar residues" evidence="10">
    <location>
        <begin position="254"/>
        <end position="269"/>
    </location>
</feature>
<keyword evidence="6" id="KW-0206">Cytoskeleton</keyword>
<dbReference type="OrthoDB" id="8015657at2759"/>
<keyword evidence="11" id="KW-1185">Reference proteome</keyword>
<sequence length="483" mass="51497">MEYTTADPHLMQVRSLELQKHLAAVSERQQSALRRNQSYRREFRRLQEHMDTTGLQMIRKMEAWYGREIKSLLSLQEGSLSAGGDKEEGSSEQNTPMITRAMGFVPGGWWEPALQTRRGLKVPQAGGRAGIGTEAAVPRERFHPATAFLGCPTPGVPATGGLGTQQEPPQPPFPEGCGAQSRSSAAGETEGSLEGAHGDLAASEEGSEQLLSSAPDPTPATPEEGQLQGGVPGSKSVLSNWWAGPEESSAEPLVSSSAEEGVTPSTASEQQERDGDAQAGEGSPLPPLSPALAQQEPWDSSAPHRDTEVLQSHLSHHSLFLEQHRARAPEGAAEMSDDLLALEAQDSQALPVLREALPGERGDGSPVQGEESSCSLPSIPTDGGEGEQEERAARLTGTGEPGRDMDDDSSKASDSREAPLETSSSSDGIVLPFSRTETRKEKVTAIKSKAFWGESDDSSSELEAALRPQTHSAQSDDFDDFYA</sequence>
<dbReference type="CTD" id="55857"/>
<proteinExistence type="inferred from homology"/>
<feature type="compositionally biased region" description="Basic and acidic residues" evidence="10">
    <location>
        <begin position="401"/>
        <end position="419"/>
    </location>
</feature>
<keyword evidence="7" id="KW-0966">Cell projection</keyword>
<dbReference type="InterPro" id="IPR026742">
    <property type="entry name" value="Centrosomal_kizuma"/>
</dbReference>
<evidence type="ECO:0000256" key="8">
    <source>
        <dbReference type="ARBA" id="ARBA00024919"/>
    </source>
</evidence>
<evidence type="ECO:0000313" key="12">
    <source>
        <dbReference type="RefSeq" id="XP_017692901.1"/>
    </source>
</evidence>
<dbReference type="PANTHER" id="PTHR16299">
    <property type="entry name" value="CENTROSOMAL PROTEIN KIZUNA"/>
    <property type="match status" value="1"/>
</dbReference>
<evidence type="ECO:0000256" key="4">
    <source>
        <dbReference type="ARBA" id="ARBA00013872"/>
    </source>
</evidence>
<dbReference type="GO" id="GO:0005813">
    <property type="term" value="C:centrosome"/>
    <property type="evidence" value="ECO:0007669"/>
    <property type="project" value="UniProtKB-SubCell"/>
</dbReference>
<evidence type="ECO:0000313" key="11">
    <source>
        <dbReference type="Proteomes" id="UP000504624"/>
    </source>
</evidence>
<organism evidence="11 12">
    <name type="scientific">Lepidothrix coronata</name>
    <name type="common">blue-crowned manakin</name>
    <dbReference type="NCBI Taxonomy" id="321398"/>
    <lineage>
        <taxon>Eukaryota</taxon>
        <taxon>Metazoa</taxon>
        <taxon>Chordata</taxon>
        <taxon>Craniata</taxon>
        <taxon>Vertebrata</taxon>
        <taxon>Euteleostomi</taxon>
        <taxon>Archelosauria</taxon>
        <taxon>Archosauria</taxon>
        <taxon>Dinosauria</taxon>
        <taxon>Saurischia</taxon>
        <taxon>Theropoda</taxon>
        <taxon>Coelurosauria</taxon>
        <taxon>Aves</taxon>
        <taxon>Neognathae</taxon>
        <taxon>Neoaves</taxon>
        <taxon>Telluraves</taxon>
        <taxon>Australaves</taxon>
        <taxon>Passeriformes</taxon>
        <taxon>Pipridae</taxon>
        <taxon>Lepidothrix</taxon>
    </lineage>
</organism>